<evidence type="ECO:0000313" key="1">
    <source>
        <dbReference type="EMBL" id="SVE45556.1"/>
    </source>
</evidence>
<dbReference type="InterPro" id="IPR013785">
    <property type="entry name" value="Aldolase_TIM"/>
</dbReference>
<organism evidence="1">
    <name type="scientific">marine metagenome</name>
    <dbReference type="NCBI Taxonomy" id="408172"/>
    <lineage>
        <taxon>unclassified sequences</taxon>
        <taxon>metagenomes</taxon>
        <taxon>ecological metagenomes</taxon>
    </lineage>
</organism>
<dbReference type="PANTHER" id="PTHR42966:SF1">
    <property type="entry name" value="SIALIC ACID SYNTHASE"/>
    <property type="match status" value="1"/>
</dbReference>
<dbReference type="SUPFAM" id="SSF51569">
    <property type="entry name" value="Aldolase"/>
    <property type="match status" value="1"/>
</dbReference>
<name>A0A383DM31_9ZZZZ</name>
<dbReference type="InterPro" id="IPR051690">
    <property type="entry name" value="PseI-like"/>
</dbReference>
<sequence length="74" mass="8344">MKDKEKSAFVSQRNPVFFIAEIGGNHEGNFSYAQELTKLAIESGSDAVKFQFYSGDTLVSRLESIDRNAHFKKL</sequence>
<feature type="non-terminal residue" evidence="1">
    <location>
        <position position="74"/>
    </location>
</feature>
<dbReference type="GO" id="GO:0047444">
    <property type="term" value="F:N-acylneuraminate-9-phosphate synthase activity"/>
    <property type="evidence" value="ECO:0007669"/>
    <property type="project" value="TreeGrafter"/>
</dbReference>
<protein>
    <recommendedName>
        <fullName evidence="2">N-acetylneuraminic acid synthase N-terminal domain-containing protein</fullName>
    </recommendedName>
</protein>
<gene>
    <name evidence="1" type="ORF">METZ01_LOCUS498410</name>
</gene>
<dbReference type="PANTHER" id="PTHR42966">
    <property type="entry name" value="N-ACETYLNEURAMINATE SYNTHASE"/>
    <property type="match status" value="1"/>
</dbReference>
<accession>A0A383DM31</accession>
<evidence type="ECO:0008006" key="2">
    <source>
        <dbReference type="Google" id="ProtNLM"/>
    </source>
</evidence>
<dbReference type="Gene3D" id="3.20.20.70">
    <property type="entry name" value="Aldolase class I"/>
    <property type="match status" value="1"/>
</dbReference>
<proteinExistence type="predicted"/>
<dbReference type="AlphaFoldDB" id="A0A383DM31"/>
<dbReference type="EMBL" id="UINC01218507">
    <property type="protein sequence ID" value="SVE45556.1"/>
    <property type="molecule type" value="Genomic_DNA"/>
</dbReference>
<reference evidence="1" key="1">
    <citation type="submission" date="2018-05" db="EMBL/GenBank/DDBJ databases">
        <authorList>
            <person name="Lanie J.A."/>
            <person name="Ng W.-L."/>
            <person name="Kazmierczak K.M."/>
            <person name="Andrzejewski T.M."/>
            <person name="Davidsen T.M."/>
            <person name="Wayne K.J."/>
            <person name="Tettelin H."/>
            <person name="Glass J.I."/>
            <person name="Rusch D."/>
            <person name="Podicherti R."/>
            <person name="Tsui H.-C.T."/>
            <person name="Winkler M.E."/>
        </authorList>
    </citation>
    <scope>NUCLEOTIDE SEQUENCE</scope>
</reference>